<evidence type="ECO:0000313" key="3">
    <source>
        <dbReference type="Proteomes" id="UP000017836"/>
    </source>
</evidence>
<accession>W1P3Y9</accession>
<dbReference type="Proteomes" id="UP000017836">
    <property type="component" value="Unassembled WGS sequence"/>
</dbReference>
<organism evidence="2 3">
    <name type="scientific">Amborella trichopoda</name>
    <dbReference type="NCBI Taxonomy" id="13333"/>
    <lineage>
        <taxon>Eukaryota</taxon>
        <taxon>Viridiplantae</taxon>
        <taxon>Streptophyta</taxon>
        <taxon>Embryophyta</taxon>
        <taxon>Tracheophyta</taxon>
        <taxon>Spermatophyta</taxon>
        <taxon>Magnoliopsida</taxon>
        <taxon>Amborellales</taxon>
        <taxon>Amborellaceae</taxon>
        <taxon>Amborella</taxon>
    </lineage>
</organism>
<evidence type="ECO:0000313" key="2">
    <source>
        <dbReference type="EMBL" id="ERN02359.1"/>
    </source>
</evidence>
<dbReference type="Gramene" id="ERN02359">
    <property type="protein sequence ID" value="ERN02359"/>
    <property type="gene ID" value="AMTR_s00096p00057970"/>
</dbReference>
<keyword evidence="1" id="KW-0472">Membrane</keyword>
<keyword evidence="1" id="KW-0812">Transmembrane</keyword>
<feature type="transmembrane region" description="Helical" evidence="1">
    <location>
        <begin position="158"/>
        <end position="176"/>
    </location>
</feature>
<protein>
    <submittedName>
        <fullName evidence="2">Uncharacterized protein</fullName>
    </submittedName>
</protein>
<gene>
    <name evidence="2" type="ORF">AMTR_s00096p00057970</name>
</gene>
<keyword evidence="3" id="KW-1185">Reference proteome</keyword>
<dbReference type="AlphaFoldDB" id="W1P3Y9"/>
<proteinExistence type="predicted"/>
<reference evidence="3" key="1">
    <citation type="journal article" date="2013" name="Science">
        <title>The Amborella genome and the evolution of flowering plants.</title>
        <authorList>
            <consortium name="Amborella Genome Project"/>
        </authorList>
    </citation>
    <scope>NUCLEOTIDE SEQUENCE [LARGE SCALE GENOMIC DNA]</scope>
</reference>
<dbReference type="EMBL" id="KI394634">
    <property type="protein sequence ID" value="ERN02359.1"/>
    <property type="molecule type" value="Genomic_DNA"/>
</dbReference>
<keyword evidence="1" id="KW-1133">Transmembrane helix</keyword>
<evidence type="ECO:0000256" key="1">
    <source>
        <dbReference type="SAM" id="Phobius"/>
    </source>
</evidence>
<dbReference type="HOGENOM" id="CLU_1490974_0_0_1"/>
<sequence length="181" mass="20009">MLSTVLEHVYSLPERCGSRTPTVDGHLSIVRSRCPQCWSVFTPYRSVVALEHALPKHVVPSARALLLIAGAQWLKSTHCRSALSPVPERIVPSVEALLPIARALWLQSTHCQSTLSPVPERIVPNAEAHLPSAGALWLQSTHCQGGFCYCRSGVPQPSFFFFSFFFFFLVLLPLVADGFHC</sequence>
<name>W1P3Y9_AMBTC</name>